<evidence type="ECO:0000259" key="2">
    <source>
        <dbReference type="Pfam" id="PF02698"/>
    </source>
</evidence>
<keyword evidence="1" id="KW-0812">Transmembrane</keyword>
<protein>
    <submittedName>
        <fullName evidence="3">Protein SanA, affects membrane permeability for vancomycin</fullName>
    </submittedName>
</protein>
<feature type="domain" description="DUF218" evidence="2">
    <location>
        <begin position="103"/>
        <end position="247"/>
    </location>
</feature>
<dbReference type="OrthoDB" id="9782395at2"/>
<sequence>MKENNKLFDYTLIFISIFSIGYFILVTLNSRFITAYLAYPIFAFICISYGYFELKIKISLLSKLPLKLNYFIKIIFVIIISLFIIIEGLIIHTRVNNHLKDSDYIIVLGSRLNGNTPSQLLKYRLDAAFTYHQSFPNTVIIVSGGQGNSEHISEAKAMKKYLIKKGINEDLIIEENKSTNTNENIIYSKKIIDSLTKDDYNVTIITNGFHCYRSKLLANKHNLTAYTYSAKENLNTALHYYIREFFGCLKDILLS</sequence>
<feature type="transmembrane region" description="Helical" evidence="1">
    <location>
        <begin position="7"/>
        <end position="26"/>
    </location>
</feature>
<dbReference type="GO" id="GO:0043164">
    <property type="term" value="P:Gram-negative-bacterium-type cell wall biogenesis"/>
    <property type="evidence" value="ECO:0007669"/>
    <property type="project" value="TreeGrafter"/>
</dbReference>
<dbReference type="Pfam" id="PF02698">
    <property type="entry name" value="DUF218"/>
    <property type="match status" value="1"/>
</dbReference>
<keyword evidence="1" id="KW-0472">Membrane</keyword>
<reference evidence="4" key="1">
    <citation type="submission" date="2016-10" db="EMBL/GenBank/DDBJ databases">
        <authorList>
            <person name="Varghese N."/>
            <person name="Submissions S."/>
        </authorList>
    </citation>
    <scope>NUCLEOTIDE SEQUENCE [LARGE SCALE GENOMIC DNA]</scope>
    <source>
        <strain evidence="4">DSM 1551</strain>
    </source>
</reference>
<evidence type="ECO:0000313" key="3">
    <source>
        <dbReference type="EMBL" id="SET25797.1"/>
    </source>
</evidence>
<dbReference type="CDD" id="cd06259">
    <property type="entry name" value="YdcF-like"/>
    <property type="match status" value="1"/>
</dbReference>
<keyword evidence="1" id="KW-1133">Transmembrane helix</keyword>
<dbReference type="InterPro" id="IPR014729">
    <property type="entry name" value="Rossmann-like_a/b/a_fold"/>
</dbReference>
<evidence type="ECO:0000313" key="4">
    <source>
        <dbReference type="Proteomes" id="UP000198558"/>
    </source>
</evidence>
<dbReference type="RefSeq" id="WP_092352529.1">
    <property type="nucleotide sequence ID" value="NZ_CANSQN010000011.1"/>
</dbReference>
<accession>A0A1I0D0W6</accession>
<dbReference type="EMBL" id="FOIN01000004">
    <property type="protein sequence ID" value="SET25797.1"/>
    <property type="molecule type" value="Genomic_DNA"/>
</dbReference>
<dbReference type="PANTHER" id="PTHR30336:SF4">
    <property type="entry name" value="ENVELOPE BIOGENESIS FACTOR ELYC"/>
    <property type="match status" value="1"/>
</dbReference>
<proteinExistence type="predicted"/>
<dbReference type="GeneID" id="78287725"/>
<dbReference type="GO" id="GO:0005886">
    <property type="term" value="C:plasma membrane"/>
    <property type="evidence" value="ECO:0007669"/>
    <property type="project" value="TreeGrafter"/>
</dbReference>
<dbReference type="InterPro" id="IPR051599">
    <property type="entry name" value="Cell_Envelope_Assoc"/>
</dbReference>
<dbReference type="InterPro" id="IPR003848">
    <property type="entry name" value="DUF218"/>
</dbReference>
<gene>
    <name evidence="3" type="ORF">SAMN04489758_104109</name>
</gene>
<dbReference type="Gene3D" id="3.40.50.620">
    <property type="entry name" value="HUPs"/>
    <property type="match status" value="1"/>
</dbReference>
<dbReference type="Proteomes" id="UP000198558">
    <property type="component" value="Unassembled WGS sequence"/>
</dbReference>
<dbReference type="AlphaFoldDB" id="A0A1I0D0W6"/>
<feature type="transmembrane region" description="Helical" evidence="1">
    <location>
        <begin position="32"/>
        <end position="51"/>
    </location>
</feature>
<evidence type="ECO:0000256" key="1">
    <source>
        <dbReference type="SAM" id="Phobius"/>
    </source>
</evidence>
<keyword evidence="4" id="KW-1185">Reference proteome</keyword>
<dbReference type="GO" id="GO:0000270">
    <property type="term" value="P:peptidoglycan metabolic process"/>
    <property type="evidence" value="ECO:0007669"/>
    <property type="project" value="TreeGrafter"/>
</dbReference>
<feature type="transmembrane region" description="Helical" evidence="1">
    <location>
        <begin position="71"/>
        <end position="91"/>
    </location>
</feature>
<organism evidence="3 4">
    <name type="scientific">Thomasclavelia cocleata</name>
    <dbReference type="NCBI Taxonomy" id="69824"/>
    <lineage>
        <taxon>Bacteria</taxon>
        <taxon>Bacillati</taxon>
        <taxon>Bacillota</taxon>
        <taxon>Erysipelotrichia</taxon>
        <taxon>Erysipelotrichales</taxon>
        <taxon>Coprobacillaceae</taxon>
        <taxon>Thomasclavelia</taxon>
    </lineage>
</organism>
<dbReference type="PANTHER" id="PTHR30336">
    <property type="entry name" value="INNER MEMBRANE PROTEIN, PROBABLE PERMEASE"/>
    <property type="match status" value="1"/>
</dbReference>
<name>A0A1I0D0W6_9FIRM</name>